<protein>
    <submittedName>
        <fullName evidence="2">Hypothetical_protein</fullName>
    </submittedName>
</protein>
<comment type="caution">
    <text evidence="1">The sequence shown here is derived from an EMBL/GenBank/DDBJ whole genome shotgun (WGS) entry which is preliminary data.</text>
</comment>
<evidence type="ECO:0000313" key="1">
    <source>
        <dbReference type="EMBL" id="CAI9959256.1"/>
    </source>
</evidence>
<reference evidence="2 3" key="2">
    <citation type="submission" date="2024-07" db="EMBL/GenBank/DDBJ databases">
        <authorList>
            <person name="Akdeniz Z."/>
        </authorList>
    </citation>
    <scope>NUCLEOTIDE SEQUENCE [LARGE SCALE GENOMIC DNA]</scope>
</reference>
<dbReference type="EMBL" id="CATOUU010000916">
    <property type="protein sequence ID" value="CAI9959256.1"/>
    <property type="molecule type" value="Genomic_DNA"/>
</dbReference>
<dbReference type="Proteomes" id="UP001642409">
    <property type="component" value="Unassembled WGS sequence"/>
</dbReference>
<dbReference type="EMBL" id="CAXDID020000112">
    <property type="protein sequence ID" value="CAL6029845.1"/>
    <property type="molecule type" value="Genomic_DNA"/>
</dbReference>
<dbReference type="AlphaFoldDB" id="A0AA86QPA4"/>
<sequence length="148" mass="17542">MKLGTANRMKLLQLIEYFIYSIDFPPKLFSFQMSVNKVVLQFVLFSAFNALNFDQLLNDKFQTQYWQVSFDSNISAVETVILKLVLQLNYTKIWVNAKNHDQLVVQFTEMELQHRITKMTYQNTNCVVYSQQFQQPDCNIGKFYIVQK</sequence>
<evidence type="ECO:0000313" key="2">
    <source>
        <dbReference type="EMBL" id="CAL6029845.1"/>
    </source>
</evidence>
<gene>
    <name evidence="2" type="ORF">HINF_LOCUS32722</name>
    <name evidence="1" type="ORF">HINF_LOCUS46901</name>
</gene>
<reference evidence="1" key="1">
    <citation type="submission" date="2023-06" db="EMBL/GenBank/DDBJ databases">
        <authorList>
            <person name="Kurt Z."/>
        </authorList>
    </citation>
    <scope>NUCLEOTIDE SEQUENCE</scope>
</reference>
<name>A0AA86QPA4_9EUKA</name>
<proteinExistence type="predicted"/>
<organism evidence="1">
    <name type="scientific">Hexamita inflata</name>
    <dbReference type="NCBI Taxonomy" id="28002"/>
    <lineage>
        <taxon>Eukaryota</taxon>
        <taxon>Metamonada</taxon>
        <taxon>Diplomonadida</taxon>
        <taxon>Hexamitidae</taxon>
        <taxon>Hexamitinae</taxon>
        <taxon>Hexamita</taxon>
    </lineage>
</organism>
<accession>A0AA86QPA4</accession>
<keyword evidence="3" id="KW-1185">Reference proteome</keyword>
<evidence type="ECO:0000313" key="3">
    <source>
        <dbReference type="Proteomes" id="UP001642409"/>
    </source>
</evidence>